<name>A0AAE2ZYC0_9FIRM</name>
<accession>A0AAE2ZYC0</accession>
<gene>
    <name evidence="2" type="ORF">LKD75_02995</name>
</gene>
<dbReference type="RefSeq" id="WP_118730883.1">
    <property type="nucleotide sequence ID" value="NZ_JAJEPV010000005.1"/>
</dbReference>
<evidence type="ECO:0000259" key="1">
    <source>
        <dbReference type="Pfam" id="PF04101"/>
    </source>
</evidence>
<dbReference type="Pfam" id="PF04101">
    <property type="entry name" value="Glyco_tran_28_C"/>
    <property type="match status" value="1"/>
</dbReference>
<dbReference type="InterPro" id="IPR048097">
    <property type="entry name" value="Cps14G-like"/>
</dbReference>
<dbReference type="GO" id="GO:0016758">
    <property type="term" value="F:hexosyltransferase activity"/>
    <property type="evidence" value="ECO:0007669"/>
    <property type="project" value="InterPro"/>
</dbReference>
<sequence>MIFVTTGSQKFQFNRLLQKIDLLIEEGMIREEVFAQIGVSDYQPKHYEYCRFLDREGFTGKLRECRMVITHGGTGVIIGAVKQGKKVIAVPRLASYGEHVDDHQVQLLREFDGMNLICACYDSEKLGDCIRDTGSRDFAGYHSNTRRILKDIENFLIAEEGENHGKHSKIS</sequence>
<proteinExistence type="predicted"/>
<reference evidence="2 3" key="1">
    <citation type="submission" date="2021-10" db="EMBL/GenBank/DDBJ databases">
        <title>Anaerobic single-cell dispensing facilitates the cultivation of human gut bacteria.</title>
        <authorList>
            <person name="Afrizal A."/>
        </authorList>
    </citation>
    <scope>NUCLEOTIDE SEQUENCE [LARGE SCALE GENOMIC DNA]</scope>
    <source>
        <strain evidence="2 3">CLA-AA-H273</strain>
    </source>
</reference>
<evidence type="ECO:0000313" key="2">
    <source>
        <dbReference type="EMBL" id="MCC2118567.1"/>
    </source>
</evidence>
<dbReference type="InterPro" id="IPR007235">
    <property type="entry name" value="Glyco_trans_28_C"/>
</dbReference>
<dbReference type="Proteomes" id="UP001197795">
    <property type="component" value="Unassembled WGS sequence"/>
</dbReference>
<dbReference type="Gene3D" id="3.40.50.2000">
    <property type="entry name" value="Glycogen Phosphorylase B"/>
    <property type="match status" value="1"/>
</dbReference>
<dbReference type="NCBIfam" id="NF041548">
    <property type="entry name" value="PssE"/>
    <property type="match status" value="1"/>
</dbReference>
<dbReference type="AlphaFoldDB" id="A0AAE2ZYC0"/>
<organism evidence="2 3">
    <name type="scientific">Waltera acetigignens</name>
    <dbReference type="NCBI Taxonomy" id="2981769"/>
    <lineage>
        <taxon>Bacteria</taxon>
        <taxon>Bacillati</taxon>
        <taxon>Bacillota</taxon>
        <taxon>Clostridia</taxon>
        <taxon>Lachnospirales</taxon>
        <taxon>Lachnospiraceae</taxon>
        <taxon>Waltera</taxon>
    </lineage>
</organism>
<evidence type="ECO:0000313" key="3">
    <source>
        <dbReference type="Proteomes" id="UP001197795"/>
    </source>
</evidence>
<dbReference type="EMBL" id="JAJEPV010000005">
    <property type="protein sequence ID" value="MCC2118567.1"/>
    <property type="molecule type" value="Genomic_DNA"/>
</dbReference>
<protein>
    <submittedName>
        <fullName evidence="2">Beta(1,3)galactosyltransferase EpsH</fullName>
    </submittedName>
</protein>
<keyword evidence="3" id="KW-1185">Reference proteome</keyword>
<feature type="domain" description="Glycosyl transferase family 28 C-terminal" evidence="1">
    <location>
        <begin position="1"/>
        <end position="132"/>
    </location>
</feature>
<comment type="caution">
    <text evidence="2">The sequence shown here is derived from an EMBL/GenBank/DDBJ whole genome shotgun (WGS) entry which is preliminary data.</text>
</comment>